<feature type="domain" description="Glycosyltransferase 2-like" evidence="6">
    <location>
        <begin position="8"/>
        <end position="56"/>
    </location>
</feature>
<protein>
    <recommendedName>
        <fullName evidence="6">Glycosyltransferase 2-like domain-containing protein</fullName>
    </recommendedName>
</protein>
<comment type="pathway">
    <text evidence="1">Cell wall biogenesis; cell wall polysaccharide biosynthesis.</text>
</comment>
<keyword evidence="5" id="KW-0472">Membrane</keyword>
<evidence type="ECO:0000313" key="7">
    <source>
        <dbReference type="EMBL" id="SDM86328.1"/>
    </source>
</evidence>
<proteinExistence type="inferred from homology"/>
<evidence type="ECO:0000256" key="5">
    <source>
        <dbReference type="SAM" id="Phobius"/>
    </source>
</evidence>
<dbReference type="PANTHER" id="PTHR43179:SF12">
    <property type="entry name" value="GALACTOFURANOSYLTRANSFERASE GLFT2"/>
    <property type="match status" value="1"/>
</dbReference>
<keyword evidence="4" id="KW-0808">Transferase</keyword>
<name>A0A1G9WP98_9FIRM</name>
<dbReference type="GO" id="GO:0016757">
    <property type="term" value="F:glycosyltransferase activity"/>
    <property type="evidence" value="ECO:0007669"/>
    <property type="project" value="UniProtKB-KW"/>
</dbReference>
<dbReference type="Pfam" id="PF00535">
    <property type="entry name" value="Glycos_transf_2"/>
    <property type="match status" value="2"/>
</dbReference>
<gene>
    <name evidence="7" type="ORF">SAMN04488502_10845</name>
</gene>
<evidence type="ECO:0000256" key="3">
    <source>
        <dbReference type="ARBA" id="ARBA00022676"/>
    </source>
</evidence>
<dbReference type="Gene3D" id="3.90.550.10">
    <property type="entry name" value="Spore Coat Polysaccharide Biosynthesis Protein SpsA, Chain A"/>
    <property type="match status" value="1"/>
</dbReference>
<evidence type="ECO:0000256" key="2">
    <source>
        <dbReference type="ARBA" id="ARBA00006739"/>
    </source>
</evidence>
<evidence type="ECO:0000256" key="4">
    <source>
        <dbReference type="ARBA" id="ARBA00022679"/>
    </source>
</evidence>
<organism evidence="7 8">
    <name type="scientific">Dendrosporobacter quercicolus</name>
    <dbReference type="NCBI Taxonomy" id="146817"/>
    <lineage>
        <taxon>Bacteria</taxon>
        <taxon>Bacillati</taxon>
        <taxon>Bacillota</taxon>
        <taxon>Negativicutes</taxon>
        <taxon>Selenomonadales</taxon>
        <taxon>Sporomusaceae</taxon>
        <taxon>Dendrosporobacter</taxon>
    </lineage>
</organism>
<evidence type="ECO:0000259" key="6">
    <source>
        <dbReference type="Pfam" id="PF00535"/>
    </source>
</evidence>
<dbReference type="RefSeq" id="WP_092074266.1">
    <property type="nucleotide sequence ID" value="NZ_FNHB01000008.1"/>
</dbReference>
<dbReference type="STRING" id="146817.SAMN04488502_10845"/>
<dbReference type="CDD" id="cd04186">
    <property type="entry name" value="GT_2_like_c"/>
    <property type="match status" value="1"/>
</dbReference>
<keyword evidence="5" id="KW-1133">Transmembrane helix</keyword>
<evidence type="ECO:0000313" key="8">
    <source>
        <dbReference type="Proteomes" id="UP000214880"/>
    </source>
</evidence>
<dbReference type="Proteomes" id="UP000214880">
    <property type="component" value="Unassembled WGS sequence"/>
</dbReference>
<feature type="domain" description="Glycosyltransferase 2-like" evidence="6">
    <location>
        <begin position="100"/>
        <end position="179"/>
    </location>
</feature>
<accession>A0A1G9WP98</accession>
<comment type="similarity">
    <text evidence="2">Belongs to the glycosyltransferase 2 family.</text>
</comment>
<dbReference type="InterPro" id="IPR029044">
    <property type="entry name" value="Nucleotide-diphossugar_trans"/>
</dbReference>
<dbReference type="PANTHER" id="PTHR43179">
    <property type="entry name" value="RHAMNOSYLTRANSFERASE WBBL"/>
    <property type="match status" value="1"/>
</dbReference>
<dbReference type="SUPFAM" id="SSF53448">
    <property type="entry name" value="Nucleotide-diphospho-sugar transferases"/>
    <property type="match status" value="1"/>
</dbReference>
<keyword evidence="8" id="KW-1185">Reference proteome</keyword>
<feature type="transmembrane region" description="Helical" evidence="5">
    <location>
        <begin position="305"/>
        <end position="324"/>
    </location>
</feature>
<dbReference type="EMBL" id="FNHB01000008">
    <property type="protein sequence ID" value="SDM86328.1"/>
    <property type="molecule type" value="Genomic_DNA"/>
</dbReference>
<sequence length="349" mass="40125">MQTSKVYIIILNWNGWQDTIECLESVFRSNYPNFTVIVCDNASIDNSLDKIKQWANGHIQSYVTDDSKISLLTTPPIKKPLPYAEYTRIQIDQCAVDNEENSPLILIQTGSNLGYAGGNNVGIRYALIQNDFEYIWLLNNDTVVDYTALAQLIKRMKNKPSAGICGSTLLYYDNPDKVQALGGARYNRWLGTSKHIGALANFESLNIDCISVERKIDYIVGASMLVSKKFLNDVGLICEDYFLYFEEIDWITRGRENFELAYEYQSIVYHKEGNSIGSSNDFKERSFTSDYYAIRNRLIFTKKHFKYALISVYIGLIPTIMNRIKRKQWNRVTMIFKVALNALKPITKY</sequence>
<dbReference type="AlphaFoldDB" id="A0A1G9WP98"/>
<evidence type="ECO:0000256" key="1">
    <source>
        <dbReference type="ARBA" id="ARBA00004776"/>
    </source>
</evidence>
<reference evidence="7 8" key="1">
    <citation type="submission" date="2016-10" db="EMBL/GenBank/DDBJ databases">
        <authorList>
            <person name="de Groot N.N."/>
        </authorList>
    </citation>
    <scope>NUCLEOTIDE SEQUENCE [LARGE SCALE GENOMIC DNA]</scope>
    <source>
        <strain evidence="7 8">DSM 1736</strain>
    </source>
</reference>
<keyword evidence="5" id="KW-0812">Transmembrane</keyword>
<dbReference type="OrthoDB" id="9771846at2"/>
<keyword evidence="3" id="KW-0328">Glycosyltransferase</keyword>
<dbReference type="InterPro" id="IPR001173">
    <property type="entry name" value="Glyco_trans_2-like"/>
</dbReference>